<protein>
    <submittedName>
        <fullName evidence="1">Maker616</fullName>
    </submittedName>
</protein>
<accession>A0A0M5J9R0</accession>
<evidence type="ECO:0000313" key="2">
    <source>
        <dbReference type="Proteomes" id="UP000494163"/>
    </source>
</evidence>
<organism evidence="1 2">
    <name type="scientific">Drosophila busckii</name>
    <name type="common">Fruit fly</name>
    <dbReference type="NCBI Taxonomy" id="30019"/>
    <lineage>
        <taxon>Eukaryota</taxon>
        <taxon>Metazoa</taxon>
        <taxon>Ecdysozoa</taxon>
        <taxon>Arthropoda</taxon>
        <taxon>Hexapoda</taxon>
        <taxon>Insecta</taxon>
        <taxon>Pterygota</taxon>
        <taxon>Neoptera</taxon>
        <taxon>Endopterygota</taxon>
        <taxon>Diptera</taxon>
        <taxon>Brachycera</taxon>
        <taxon>Muscomorpha</taxon>
        <taxon>Ephydroidea</taxon>
        <taxon>Drosophilidae</taxon>
        <taxon>Drosophila</taxon>
    </lineage>
</organism>
<sequence length="245" mass="27977">MAIKNMLKISGLNLCSIDKGLSKLKNILPFRGAATCRPIESLTPTQSDHDYSRISATSVLRESSLLNSNALTEKPSENFLAEQRRQRCKEILKEHYLRKLQERRQQESEIGQLPEMSQRLRDIMAMDAALSVTKKSYGDNLKLPASNGSTISVIDFKPQNNCNMNRWRLRIPFRKRLQTQDLKLKVVESIRLGKKARKVIRPPGSAAGSKKQKAQQMQLENILKLKTVHSLKMWHFGARTIPRLS</sequence>
<proteinExistence type="predicted"/>
<evidence type="ECO:0000313" key="1">
    <source>
        <dbReference type="EMBL" id="ALC40368.1"/>
    </source>
</evidence>
<keyword evidence="2" id="KW-1185">Reference proteome</keyword>
<dbReference type="EMBL" id="CP012523">
    <property type="protein sequence ID" value="ALC40368.1"/>
    <property type="molecule type" value="Genomic_DNA"/>
</dbReference>
<dbReference type="AlphaFoldDB" id="A0A0M5J9R0"/>
<name>A0A0M5J9R0_DROBS</name>
<reference evidence="1 2" key="1">
    <citation type="submission" date="2015-08" db="EMBL/GenBank/DDBJ databases">
        <title>Ancestral chromatin configuration constrains chromatin evolution on differentiating sex chromosomes in Drosophila.</title>
        <authorList>
            <person name="Zhou Q."/>
            <person name="Bachtrog D."/>
        </authorList>
    </citation>
    <scope>NUCLEOTIDE SEQUENCE [LARGE SCALE GENOMIC DNA]</scope>
    <source>
        <tissue evidence="1">Whole larvae</tissue>
    </source>
</reference>
<dbReference type="Proteomes" id="UP000494163">
    <property type="component" value="Chromosome 2L"/>
</dbReference>
<gene>
    <name evidence="1" type="ORF">Dbus_chr2Lg2453</name>
</gene>
<dbReference type="OrthoDB" id="7834476at2759"/>